<dbReference type="GO" id="GO:0005737">
    <property type="term" value="C:cytoplasm"/>
    <property type="evidence" value="ECO:0007669"/>
    <property type="project" value="UniProtKB-SubCell"/>
</dbReference>
<reference evidence="6 7" key="1">
    <citation type="submission" date="2018-05" db="EMBL/GenBank/DDBJ databases">
        <title>Genomic Encyclopedia of Type Strains, Phase IV (KMG-IV): sequencing the most valuable type-strain genomes for metagenomic binning, comparative biology and taxonomic classification.</title>
        <authorList>
            <person name="Goeker M."/>
        </authorList>
    </citation>
    <scope>NUCLEOTIDE SEQUENCE [LARGE SCALE GENOMIC DNA]</scope>
    <source>
        <strain evidence="6 7">DSM 566</strain>
    </source>
</reference>
<keyword evidence="3" id="KW-0521">NADP</keyword>
<accession>A0A318GWZ0</accession>
<evidence type="ECO:0000259" key="5">
    <source>
        <dbReference type="SMART" id="SM00822"/>
    </source>
</evidence>
<dbReference type="SUPFAM" id="SSF51735">
    <property type="entry name" value="NAD(P)-binding Rossmann-fold domains"/>
    <property type="match status" value="1"/>
</dbReference>
<feature type="domain" description="Ketoreductase" evidence="5">
    <location>
        <begin position="11"/>
        <end position="256"/>
    </location>
</feature>
<comment type="caution">
    <text evidence="6">The sequence shown here is derived from an EMBL/GenBank/DDBJ whole genome shotgun (WGS) entry which is preliminary data.</text>
</comment>
<dbReference type="InterPro" id="IPR036291">
    <property type="entry name" value="NAD(P)-bd_dom_sf"/>
</dbReference>
<dbReference type="InterPro" id="IPR020904">
    <property type="entry name" value="Sc_DH/Rdtase_CS"/>
</dbReference>
<gene>
    <name evidence="6" type="ORF">C7444_115105</name>
</gene>
<dbReference type="PRINTS" id="PR00081">
    <property type="entry name" value="GDHRDH"/>
</dbReference>
<dbReference type="GO" id="GO:0004757">
    <property type="term" value="F:sepiapterin reductase (NADP+) activity"/>
    <property type="evidence" value="ECO:0007669"/>
    <property type="project" value="TreeGrafter"/>
</dbReference>
<proteinExistence type="predicted"/>
<evidence type="ECO:0000256" key="2">
    <source>
        <dbReference type="ARBA" id="ARBA00022490"/>
    </source>
</evidence>
<dbReference type="Proteomes" id="UP000247811">
    <property type="component" value="Unassembled WGS sequence"/>
</dbReference>
<dbReference type="SMART" id="SM00822">
    <property type="entry name" value="PKS_KR"/>
    <property type="match status" value="1"/>
</dbReference>
<dbReference type="GO" id="GO:0006729">
    <property type="term" value="P:tetrahydrobiopterin biosynthetic process"/>
    <property type="evidence" value="ECO:0007669"/>
    <property type="project" value="TreeGrafter"/>
</dbReference>
<keyword evidence="7" id="KW-1185">Reference proteome</keyword>
<name>A0A318GWZ0_9BURK</name>
<dbReference type="InterPro" id="IPR057326">
    <property type="entry name" value="KR_dom"/>
</dbReference>
<evidence type="ECO:0000313" key="7">
    <source>
        <dbReference type="Proteomes" id="UP000247811"/>
    </source>
</evidence>
<dbReference type="InterPro" id="IPR002347">
    <property type="entry name" value="SDR_fam"/>
</dbReference>
<sequence>MDPALHHPPRHLTLLTGASRGLGLAMARELLARPGQHLIAIARHCPFDELQALAQAHGNTLTCWPLDLTDPAAAARQLDEWLDRADARAWSRVTLINNAGVLADPGPLADQAPEQLQAVLRVGLEAPLLLTSVLLQRTRGWPARRRGQVRVLNISSGLGRRPMAGSAAYCAAKAGLDLFSAAVGLEEQALADHAEQLPVRIVSLAPGVVDTDMQVQLRDADPIGFPDRARFVDLQRQGLLDSPAQAATRVLAWLDRADFGDPVIADVRHP</sequence>
<evidence type="ECO:0000256" key="1">
    <source>
        <dbReference type="ARBA" id="ARBA00004496"/>
    </source>
</evidence>
<evidence type="ECO:0000313" key="6">
    <source>
        <dbReference type="EMBL" id="PXW94210.1"/>
    </source>
</evidence>
<keyword evidence="2" id="KW-0963">Cytoplasm</keyword>
<keyword evidence="4" id="KW-0560">Oxidoreductase</keyword>
<comment type="subcellular location">
    <subcellularLocation>
        <location evidence="1">Cytoplasm</location>
    </subcellularLocation>
</comment>
<organism evidence="6 7">
    <name type="scientific">Sphaerotilus hippei</name>
    <dbReference type="NCBI Taxonomy" id="744406"/>
    <lineage>
        <taxon>Bacteria</taxon>
        <taxon>Pseudomonadati</taxon>
        <taxon>Pseudomonadota</taxon>
        <taxon>Betaproteobacteria</taxon>
        <taxon>Burkholderiales</taxon>
        <taxon>Sphaerotilaceae</taxon>
        <taxon>Sphaerotilus</taxon>
    </lineage>
</organism>
<dbReference type="OrthoDB" id="9794387at2"/>
<dbReference type="EMBL" id="QJJS01000015">
    <property type="protein sequence ID" value="PXW94210.1"/>
    <property type="molecule type" value="Genomic_DNA"/>
</dbReference>
<evidence type="ECO:0000256" key="3">
    <source>
        <dbReference type="ARBA" id="ARBA00022857"/>
    </source>
</evidence>
<dbReference type="Gene3D" id="3.40.50.720">
    <property type="entry name" value="NAD(P)-binding Rossmann-like Domain"/>
    <property type="match status" value="1"/>
</dbReference>
<dbReference type="PROSITE" id="PS00061">
    <property type="entry name" value="ADH_SHORT"/>
    <property type="match status" value="1"/>
</dbReference>
<dbReference type="InterPro" id="IPR051721">
    <property type="entry name" value="Biopterin_syn/organic_redct"/>
</dbReference>
<dbReference type="Pfam" id="PF00106">
    <property type="entry name" value="adh_short"/>
    <property type="match status" value="1"/>
</dbReference>
<dbReference type="AlphaFoldDB" id="A0A318GWZ0"/>
<protein>
    <submittedName>
        <fullName evidence="6">Short-subunit dehydrogenase</fullName>
    </submittedName>
</protein>
<dbReference type="PANTHER" id="PTHR44085">
    <property type="entry name" value="SEPIAPTERIN REDUCTASE"/>
    <property type="match status" value="1"/>
</dbReference>
<dbReference type="RefSeq" id="WP_110401716.1">
    <property type="nucleotide sequence ID" value="NZ_QJJS01000015.1"/>
</dbReference>
<dbReference type="PANTHER" id="PTHR44085:SF2">
    <property type="entry name" value="SEPIAPTERIN REDUCTASE"/>
    <property type="match status" value="1"/>
</dbReference>
<evidence type="ECO:0000256" key="4">
    <source>
        <dbReference type="ARBA" id="ARBA00023002"/>
    </source>
</evidence>